<dbReference type="Pfam" id="PF01167">
    <property type="entry name" value="Tub"/>
    <property type="match status" value="1"/>
</dbReference>
<reference evidence="4" key="1">
    <citation type="submission" date="2023-07" db="EMBL/GenBank/DDBJ databases">
        <authorList>
            <consortium name="AG Swart"/>
            <person name="Singh M."/>
            <person name="Singh A."/>
            <person name="Seah K."/>
            <person name="Emmerich C."/>
        </authorList>
    </citation>
    <scope>NUCLEOTIDE SEQUENCE</scope>
    <source>
        <strain evidence="4">DP1</strain>
    </source>
</reference>
<evidence type="ECO:0000259" key="3">
    <source>
        <dbReference type="Pfam" id="PF01167"/>
    </source>
</evidence>
<accession>A0AAD2CXR4</accession>
<dbReference type="InterPro" id="IPR000007">
    <property type="entry name" value="Tubby_C"/>
</dbReference>
<dbReference type="EMBL" id="CAMPGE010015420">
    <property type="protein sequence ID" value="CAI2374044.1"/>
    <property type="molecule type" value="Genomic_DNA"/>
</dbReference>
<gene>
    <name evidence="4" type="ORF">ECRASSUSDP1_LOCUS15394</name>
</gene>
<feature type="region of interest" description="Disordered" evidence="2">
    <location>
        <begin position="227"/>
        <end position="320"/>
    </location>
</feature>
<evidence type="ECO:0000313" key="5">
    <source>
        <dbReference type="Proteomes" id="UP001295684"/>
    </source>
</evidence>
<feature type="region of interest" description="Disordered" evidence="2">
    <location>
        <begin position="1"/>
        <end position="165"/>
    </location>
</feature>
<dbReference type="PANTHER" id="PTHR16517:SF7">
    <property type="entry name" value="PROTEIN KING TUBBY"/>
    <property type="match status" value="1"/>
</dbReference>
<dbReference type="Proteomes" id="UP001295684">
    <property type="component" value="Unassembled WGS sequence"/>
</dbReference>
<evidence type="ECO:0000313" key="4">
    <source>
        <dbReference type="EMBL" id="CAI2374044.1"/>
    </source>
</evidence>
<feature type="compositionally biased region" description="Basic and acidic residues" evidence="2">
    <location>
        <begin position="67"/>
        <end position="99"/>
    </location>
</feature>
<proteinExistence type="inferred from homology"/>
<comment type="caution">
    <text evidence="4">The sequence shown here is derived from an EMBL/GenBank/DDBJ whole genome shotgun (WGS) entry which is preliminary data.</text>
</comment>
<feature type="compositionally biased region" description="Basic and acidic residues" evidence="2">
    <location>
        <begin position="137"/>
        <end position="165"/>
    </location>
</feature>
<keyword evidence="5" id="KW-1185">Reference proteome</keyword>
<name>A0AAD2CXR4_EUPCR</name>
<dbReference type="PANTHER" id="PTHR16517">
    <property type="entry name" value="TUBBY-RELATED"/>
    <property type="match status" value="1"/>
</dbReference>
<feature type="compositionally biased region" description="Polar residues" evidence="2">
    <location>
        <begin position="302"/>
        <end position="320"/>
    </location>
</feature>
<sequence length="831" mass="96401">MEEQHQQFKSPDQHSEPNGPEASRTDHDEEFQSVDLSPPLPPHSPTNPTTQDQTYYSYIDQFYSGEDLQHPINKDQSHAAHTPHEEKSMHSHPEDDFLDKSGPSYDSSWKDGNPEGQNMGYDYHQEQKNYEDDDMEHDQHYEQHYEHQHEEENEENKQKDHQIYGDENHAMVEEAKQVVETVGKQVEGVMKLEEEKKEVVEKGYLKVILLGNCKNKAYEEYKKQLIEKENQKQHPVEKKEKQEHLVEKEEIKMDEKEINQENKNEEIELEEVKESKEITEEKKKDNEHEEEIPDKGTKEESGSSTDNSEASTDDPYQTSISNEAIQDQYESLQIGSMPSFEIPEFDFKPEPRLKSLEDYTKDPHASIEFLRNFSVYSKELIFEINDLAILEEFTINKSLCEKYSKEGDTIEITIMGDYGSNLQFQQADGSQGEIPLSSDSSSIDKYSDALSQIINFLVQRSKNKLAGSKIAKEIAPIITESNQFQMLHLYALFGLNEKKKKLTEFIQAGISHKNIFNYLLCIADYIKAGLQDAYLEEIKYCYWVIVYILFRKYSKVSPILTEEKFSKINVNDYTFECYELYYSKSPESVNLGLFLNVSLIICDDKNKCFKTNMNFYPCKVDRKKSIQGVLSDYPHYYEIHCEDPTHQSLYAMRGSVNGKFIISNKSGEFTRYGPHYIGVLKANFWGTGFDLFDYGIDLELEEDLVPEGFLSKPKQYGKIQYETNILAEVPRAFKFLFDNPENDNEETTLENVKPKWYEDRGCYCLNFYGRALQASAKNFQLVEEGDTDCDIILMHGKEEKNHYNVDYRSPLNSVQAFVISLAAIGHKRAVG</sequence>
<dbReference type="PRINTS" id="PR01573">
    <property type="entry name" value="SUPERTUBBY"/>
</dbReference>
<dbReference type="InterPro" id="IPR025659">
    <property type="entry name" value="Tubby-like_C"/>
</dbReference>
<dbReference type="Gene3D" id="3.20.90.10">
    <property type="entry name" value="Tubby Protein, Chain A"/>
    <property type="match status" value="1"/>
</dbReference>
<dbReference type="SUPFAM" id="SSF54518">
    <property type="entry name" value="Tubby C-terminal domain-like"/>
    <property type="match status" value="1"/>
</dbReference>
<evidence type="ECO:0000256" key="1">
    <source>
        <dbReference type="ARBA" id="ARBA00007129"/>
    </source>
</evidence>
<feature type="compositionally biased region" description="Basic and acidic residues" evidence="2">
    <location>
        <begin position="227"/>
        <end position="301"/>
    </location>
</feature>
<feature type="compositionally biased region" description="Basic and acidic residues" evidence="2">
    <location>
        <begin position="1"/>
        <end position="15"/>
    </location>
</feature>
<comment type="similarity">
    <text evidence="1">Belongs to the TUB family.</text>
</comment>
<protein>
    <recommendedName>
        <fullName evidence="3">Tubby C-terminal domain-containing protein</fullName>
    </recommendedName>
</protein>
<organism evidence="4 5">
    <name type="scientific">Euplotes crassus</name>
    <dbReference type="NCBI Taxonomy" id="5936"/>
    <lineage>
        <taxon>Eukaryota</taxon>
        <taxon>Sar</taxon>
        <taxon>Alveolata</taxon>
        <taxon>Ciliophora</taxon>
        <taxon>Intramacronucleata</taxon>
        <taxon>Spirotrichea</taxon>
        <taxon>Hypotrichia</taxon>
        <taxon>Euplotida</taxon>
        <taxon>Euplotidae</taxon>
        <taxon>Moneuplotes</taxon>
    </lineage>
</organism>
<evidence type="ECO:0000256" key="2">
    <source>
        <dbReference type="SAM" id="MobiDB-lite"/>
    </source>
</evidence>
<dbReference type="AlphaFoldDB" id="A0AAD2CXR4"/>
<feature type="domain" description="Tubby C-terminal" evidence="3">
    <location>
        <begin position="745"/>
        <end position="824"/>
    </location>
</feature>